<evidence type="ECO:0000256" key="10">
    <source>
        <dbReference type="ARBA" id="ARBA00023224"/>
    </source>
</evidence>
<dbReference type="GeneID" id="20250303"/>
<dbReference type="HOGENOM" id="CLU_002753_4_2_1"/>
<keyword evidence="10" id="KW-0807">Transducer</keyword>
<dbReference type="GO" id="GO:0007188">
    <property type="term" value="P:adenylate cyclase-modulating G protein-coupled receptor signaling pathway"/>
    <property type="evidence" value="ECO:0007669"/>
    <property type="project" value="TreeGrafter"/>
</dbReference>
<keyword evidence="4 11" id="KW-0812">Transmembrane</keyword>
<dbReference type="InterPro" id="IPR001879">
    <property type="entry name" value="GPCR_2_extracellular_dom"/>
</dbReference>
<evidence type="ECO:0000256" key="7">
    <source>
        <dbReference type="ARBA" id="ARBA00023136"/>
    </source>
</evidence>
<evidence type="ECO:0000256" key="2">
    <source>
        <dbReference type="ARBA" id="ARBA00005314"/>
    </source>
</evidence>
<dbReference type="OMA" id="AECVYRY"/>
<dbReference type="InterPro" id="IPR017983">
    <property type="entry name" value="GPCR_2_secretin-like_CS"/>
</dbReference>
<dbReference type="CTD" id="20250303"/>
<dbReference type="InterPro" id="IPR000832">
    <property type="entry name" value="GPCR_2_secretin-like"/>
</dbReference>
<dbReference type="GO" id="GO:0008528">
    <property type="term" value="F:G protein-coupled peptide receptor activity"/>
    <property type="evidence" value="ECO:0007669"/>
    <property type="project" value="TreeGrafter"/>
</dbReference>
<dbReference type="KEGG" id="lgi:LOTGIDRAFT_236973"/>
<keyword evidence="7 11" id="KW-0472">Membrane</keyword>
<feature type="transmembrane region" description="Helical" evidence="11">
    <location>
        <begin position="122"/>
        <end position="150"/>
    </location>
</feature>
<accession>V3ZNP4</accession>
<sequence>MATSKLSVIEERTLQARALANEICKQEVLLKPPPQDGRQYCRALFDGWGCWNYTLAGDRAFIPCPQHIFYRTDGFAHKDCDENGTWRVYQERNNRHWSNYTVCSKWTAEQLDELEVGEDYGYIYVFIAGYSLSLLLLVISLAIFFVFRQLRCERITIHKNLFFSYLFTGLTWILYYSLVILNGHVILQNPIWCQALHVLAQYFTVCNFAWMFCEGVYLHTIMVQAYRSGKTLLICCIVFGWSVPLLLTAIYTGVRGSLELHSTDCWIFADKYQWILFGPVVASVAINICLLINIIRLLVTKLRQIPEASQSKKAARATLILVPLFGLQYLIMPVKPGKDSPFYDFYHYFIALLTSLQNYDPTSGFSPTVCVKTVFFWILDLKLAQKMGSLR</sequence>
<dbReference type="EMBL" id="KB203888">
    <property type="protein sequence ID" value="ESO82481.1"/>
    <property type="molecule type" value="Genomic_DNA"/>
</dbReference>
<dbReference type="InterPro" id="IPR017981">
    <property type="entry name" value="GPCR_2-like_7TM"/>
</dbReference>
<dbReference type="PRINTS" id="PR00249">
    <property type="entry name" value="GPCRSECRETIN"/>
</dbReference>
<feature type="transmembrane region" description="Helical" evidence="11">
    <location>
        <begin position="314"/>
        <end position="332"/>
    </location>
</feature>
<feature type="transmembrane region" description="Helical" evidence="11">
    <location>
        <begin position="231"/>
        <end position="254"/>
    </location>
</feature>
<feature type="domain" description="G-protein coupled receptors family 2 profile 1" evidence="12">
    <location>
        <begin position="23"/>
        <end position="107"/>
    </location>
</feature>
<keyword evidence="6" id="KW-0297">G-protein coupled receptor</keyword>
<reference evidence="14 15" key="1">
    <citation type="journal article" date="2013" name="Nature">
        <title>Insights into bilaterian evolution from three spiralian genomes.</title>
        <authorList>
            <person name="Simakov O."/>
            <person name="Marletaz F."/>
            <person name="Cho S.J."/>
            <person name="Edsinger-Gonzales E."/>
            <person name="Havlak P."/>
            <person name="Hellsten U."/>
            <person name="Kuo D.H."/>
            <person name="Larsson T."/>
            <person name="Lv J."/>
            <person name="Arendt D."/>
            <person name="Savage R."/>
            <person name="Osoegawa K."/>
            <person name="de Jong P."/>
            <person name="Grimwood J."/>
            <person name="Chapman J.A."/>
            <person name="Shapiro H."/>
            <person name="Aerts A."/>
            <person name="Otillar R.P."/>
            <person name="Terry A.Y."/>
            <person name="Boore J.L."/>
            <person name="Grigoriev I.V."/>
            <person name="Lindberg D.R."/>
            <person name="Seaver E.C."/>
            <person name="Weisblat D.A."/>
            <person name="Putnam N.H."/>
            <person name="Rokhsar D.S."/>
        </authorList>
    </citation>
    <scope>NUCLEOTIDE SEQUENCE [LARGE SCALE GENOMIC DNA]</scope>
</reference>
<evidence type="ECO:0000256" key="5">
    <source>
        <dbReference type="ARBA" id="ARBA00022989"/>
    </source>
</evidence>
<evidence type="ECO:0008006" key="16">
    <source>
        <dbReference type="Google" id="ProtNLM"/>
    </source>
</evidence>
<protein>
    <recommendedName>
        <fullName evidence="16">Calcitonin receptor</fullName>
    </recommendedName>
</protein>
<dbReference type="Pfam" id="PF00002">
    <property type="entry name" value="7tm_2"/>
    <property type="match status" value="1"/>
</dbReference>
<dbReference type="SUPFAM" id="SSF111418">
    <property type="entry name" value="Hormone receptor domain"/>
    <property type="match status" value="1"/>
</dbReference>
<feature type="transmembrane region" description="Helical" evidence="11">
    <location>
        <begin position="162"/>
        <end position="187"/>
    </location>
</feature>
<dbReference type="Gene3D" id="4.10.1240.10">
    <property type="entry name" value="GPCR, family 2, extracellular hormone receptor domain"/>
    <property type="match status" value="1"/>
</dbReference>
<feature type="transmembrane region" description="Helical" evidence="11">
    <location>
        <begin position="274"/>
        <end position="294"/>
    </location>
</feature>
<dbReference type="RefSeq" id="XP_009066834.1">
    <property type="nucleotide sequence ID" value="XM_009068586.1"/>
</dbReference>
<evidence type="ECO:0000256" key="9">
    <source>
        <dbReference type="ARBA" id="ARBA00023180"/>
    </source>
</evidence>
<dbReference type="Pfam" id="PF02793">
    <property type="entry name" value="HRM"/>
    <property type="match status" value="1"/>
</dbReference>
<comment type="similarity">
    <text evidence="2">Belongs to the G-protein coupled receptor 2 family.</text>
</comment>
<gene>
    <name evidence="14" type="ORF">LOTGIDRAFT_236973</name>
</gene>
<dbReference type="STRING" id="225164.V3ZNP4"/>
<dbReference type="SUPFAM" id="SSF81321">
    <property type="entry name" value="Family A G protein-coupled receptor-like"/>
    <property type="match status" value="1"/>
</dbReference>
<dbReference type="OrthoDB" id="16753at2759"/>
<dbReference type="InterPro" id="IPR036445">
    <property type="entry name" value="GPCR_2_extracell_dom_sf"/>
</dbReference>
<evidence type="ECO:0000256" key="6">
    <source>
        <dbReference type="ARBA" id="ARBA00023040"/>
    </source>
</evidence>
<dbReference type="PANTHER" id="PTHR45620:SF42">
    <property type="entry name" value="G-PROTEIN COUPLED RECEPTOR SEB-2"/>
    <property type="match status" value="1"/>
</dbReference>
<evidence type="ECO:0000256" key="1">
    <source>
        <dbReference type="ARBA" id="ARBA00004651"/>
    </source>
</evidence>
<dbReference type="PANTHER" id="PTHR45620">
    <property type="entry name" value="PDF RECEPTOR-LIKE PROTEIN-RELATED"/>
    <property type="match status" value="1"/>
</dbReference>
<evidence type="ECO:0000256" key="4">
    <source>
        <dbReference type="ARBA" id="ARBA00022692"/>
    </source>
</evidence>
<dbReference type="PROSITE" id="PS00649">
    <property type="entry name" value="G_PROTEIN_RECEP_F2_1"/>
    <property type="match status" value="1"/>
</dbReference>
<dbReference type="InterPro" id="IPR050332">
    <property type="entry name" value="GPCR_2"/>
</dbReference>
<dbReference type="GO" id="GO:0005886">
    <property type="term" value="C:plasma membrane"/>
    <property type="evidence" value="ECO:0007669"/>
    <property type="project" value="UniProtKB-SubCell"/>
</dbReference>
<keyword evidence="9" id="KW-0325">Glycoprotein</keyword>
<keyword evidence="15" id="KW-1185">Reference proteome</keyword>
<dbReference type="Gene3D" id="1.20.1070.10">
    <property type="entry name" value="Rhodopsin 7-helix transmembrane proteins"/>
    <property type="match status" value="1"/>
</dbReference>
<dbReference type="PROSITE" id="PS50261">
    <property type="entry name" value="G_PROTEIN_RECEP_F2_4"/>
    <property type="match status" value="1"/>
</dbReference>
<keyword evidence="3" id="KW-1003">Cell membrane</keyword>
<dbReference type="SMART" id="SM00008">
    <property type="entry name" value="HormR"/>
    <property type="match status" value="1"/>
</dbReference>
<dbReference type="PROSITE" id="PS50227">
    <property type="entry name" value="G_PROTEIN_RECEP_F2_3"/>
    <property type="match status" value="1"/>
</dbReference>
<keyword evidence="8" id="KW-0675">Receptor</keyword>
<evidence type="ECO:0000259" key="12">
    <source>
        <dbReference type="PROSITE" id="PS50227"/>
    </source>
</evidence>
<evidence type="ECO:0000256" key="11">
    <source>
        <dbReference type="SAM" id="Phobius"/>
    </source>
</evidence>
<feature type="transmembrane region" description="Helical" evidence="11">
    <location>
        <begin position="199"/>
        <end position="219"/>
    </location>
</feature>
<dbReference type="Proteomes" id="UP000030746">
    <property type="component" value="Unassembled WGS sequence"/>
</dbReference>
<evidence type="ECO:0000256" key="8">
    <source>
        <dbReference type="ARBA" id="ARBA00023170"/>
    </source>
</evidence>
<evidence type="ECO:0000313" key="15">
    <source>
        <dbReference type="Proteomes" id="UP000030746"/>
    </source>
</evidence>
<dbReference type="AlphaFoldDB" id="V3ZNP4"/>
<evidence type="ECO:0000256" key="3">
    <source>
        <dbReference type="ARBA" id="ARBA00022475"/>
    </source>
</evidence>
<organism evidence="14 15">
    <name type="scientific">Lottia gigantea</name>
    <name type="common">Giant owl limpet</name>
    <dbReference type="NCBI Taxonomy" id="225164"/>
    <lineage>
        <taxon>Eukaryota</taxon>
        <taxon>Metazoa</taxon>
        <taxon>Spiralia</taxon>
        <taxon>Lophotrochozoa</taxon>
        <taxon>Mollusca</taxon>
        <taxon>Gastropoda</taxon>
        <taxon>Patellogastropoda</taxon>
        <taxon>Lottioidea</taxon>
        <taxon>Lottiidae</taxon>
        <taxon>Lottia</taxon>
    </lineage>
</organism>
<evidence type="ECO:0000313" key="14">
    <source>
        <dbReference type="EMBL" id="ESO82481.1"/>
    </source>
</evidence>
<evidence type="ECO:0000259" key="13">
    <source>
        <dbReference type="PROSITE" id="PS50261"/>
    </source>
</evidence>
<keyword evidence="5 11" id="KW-1133">Transmembrane helix</keyword>
<proteinExistence type="inferred from homology"/>
<dbReference type="GO" id="GO:0007166">
    <property type="term" value="P:cell surface receptor signaling pathway"/>
    <property type="evidence" value="ECO:0007669"/>
    <property type="project" value="InterPro"/>
</dbReference>
<comment type="subcellular location">
    <subcellularLocation>
        <location evidence="1">Cell membrane</location>
        <topology evidence="1">Multi-pass membrane protein</topology>
    </subcellularLocation>
</comment>
<name>V3ZNP4_LOTGI</name>
<feature type="domain" description="G-protein coupled receptors family 2 profile 2" evidence="13">
    <location>
        <begin position="122"/>
        <end position="358"/>
    </location>
</feature>